<dbReference type="OMA" id="CCDVFAD"/>
<dbReference type="PANTHER" id="PTHR37979">
    <property type="entry name" value="PROTEIN HER-1"/>
    <property type="match status" value="1"/>
</dbReference>
<dbReference type="Gene3D" id="1.10.150.370">
    <property type="entry name" value="Caenorhabditis elegans Her-1, C-terminal domain"/>
    <property type="match status" value="1"/>
</dbReference>
<gene>
    <name evidence="2" type="primary">her-1</name>
    <name evidence="2" type="ORF">Tcan_03965</name>
</gene>
<name>A0A0B2VLX7_TOXCA</name>
<feature type="chain" id="PRO_5002080205" evidence="1">
    <location>
        <begin position="21"/>
        <end position="175"/>
    </location>
</feature>
<dbReference type="SUPFAM" id="SSF110014">
    <property type="entry name" value="Her-1"/>
    <property type="match status" value="1"/>
</dbReference>
<reference evidence="2 3" key="1">
    <citation type="submission" date="2014-11" db="EMBL/GenBank/DDBJ databases">
        <title>Genetic blueprint of the zoonotic pathogen Toxocara canis.</title>
        <authorList>
            <person name="Zhu X.-Q."/>
            <person name="Korhonen P.K."/>
            <person name="Cai H."/>
            <person name="Young N.D."/>
            <person name="Nejsum P."/>
            <person name="von Samson-Himmelstjerna G."/>
            <person name="Boag P.R."/>
            <person name="Tan P."/>
            <person name="Li Q."/>
            <person name="Min J."/>
            <person name="Yang Y."/>
            <person name="Wang X."/>
            <person name="Fang X."/>
            <person name="Hall R.S."/>
            <person name="Hofmann A."/>
            <person name="Sternberg P.W."/>
            <person name="Jex A.R."/>
            <person name="Gasser R.B."/>
        </authorList>
    </citation>
    <scope>NUCLEOTIDE SEQUENCE [LARGE SCALE GENOMIC DNA]</scope>
    <source>
        <strain evidence="2">PN_DK_2014</strain>
    </source>
</reference>
<dbReference type="OrthoDB" id="5772135at2759"/>
<dbReference type="Gene3D" id="1.10.150.360">
    <property type="match status" value="1"/>
</dbReference>
<dbReference type="PANTHER" id="PTHR37979:SF1">
    <property type="entry name" value="PROTEIN HER-1"/>
    <property type="match status" value="1"/>
</dbReference>
<dbReference type="InterPro" id="IPR015313">
    <property type="entry name" value="Her-1"/>
</dbReference>
<accession>A0A0B2VLX7</accession>
<sequence length="175" mass="20091">MHRVAFVGSLILIALPLTFTKPPQYAVEKCCGTKHADCCMESIRFSRPLHCDTMELRSKITIIDCIQSEMYGFAQLSALNFTDVTCCDVFADNDNDAESECENVCVAVMQMAGLRNDRKLRKIKTCMKRNPLYRCFLRCVQWNHESSAAFVFEEHCSWRNKMLPGKLYLGDELRV</sequence>
<dbReference type="InterPro" id="IPR036341">
    <property type="entry name" value="Her-1_sf"/>
</dbReference>
<keyword evidence="3" id="KW-1185">Reference proteome</keyword>
<organism evidence="2 3">
    <name type="scientific">Toxocara canis</name>
    <name type="common">Canine roundworm</name>
    <dbReference type="NCBI Taxonomy" id="6265"/>
    <lineage>
        <taxon>Eukaryota</taxon>
        <taxon>Metazoa</taxon>
        <taxon>Ecdysozoa</taxon>
        <taxon>Nematoda</taxon>
        <taxon>Chromadorea</taxon>
        <taxon>Rhabditida</taxon>
        <taxon>Spirurina</taxon>
        <taxon>Ascaridomorpha</taxon>
        <taxon>Ascaridoidea</taxon>
        <taxon>Toxocaridae</taxon>
        <taxon>Toxocara</taxon>
    </lineage>
</organism>
<comment type="caution">
    <text evidence="2">The sequence shown here is derived from an EMBL/GenBank/DDBJ whole genome shotgun (WGS) entry which is preliminary data.</text>
</comment>
<proteinExistence type="predicted"/>
<dbReference type="EMBL" id="JPKZ01001381">
    <property type="protein sequence ID" value="KHN82349.1"/>
    <property type="molecule type" value="Genomic_DNA"/>
</dbReference>
<protein>
    <submittedName>
        <fullName evidence="2">Protein her-1</fullName>
    </submittedName>
</protein>
<dbReference type="InterPro" id="IPR043108">
    <property type="entry name" value="Her-1_C"/>
</dbReference>
<feature type="signal peptide" evidence="1">
    <location>
        <begin position="1"/>
        <end position="20"/>
    </location>
</feature>
<dbReference type="AlphaFoldDB" id="A0A0B2VLX7"/>
<keyword evidence="1" id="KW-0732">Signal</keyword>
<evidence type="ECO:0000313" key="2">
    <source>
        <dbReference type="EMBL" id="KHN82349.1"/>
    </source>
</evidence>
<evidence type="ECO:0000256" key="1">
    <source>
        <dbReference type="SAM" id="SignalP"/>
    </source>
</evidence>
<evidence type="ECO:0000313" key="3">
    <source>
        <dbReference type="Proteomes" id="UP000031036"/>
    </source>
</evidence>
<dbReference type="Proteomes" id="UP000031036">
    <property type="component" value="Unassembled WGS sequence"/>
</dbReference>
<dbReference type="Pfam" id="PF09232">
    <property type="entry name" value="Caenor_Her-1"/>
    <property type="match status" value="1"/>
</dbReference>